<comment type="pathway">
    <text evidence="1 7">Amine and polyamine biosynthesis; betaine biosynthesis via choline pathway [regulation].</text>
</comment>
<sequence length="195" mass="21279">MPKVGMEPVRRKALVDAAMRVIGDHGSLTVTMSEIAKQAGVSPALAHHYFGSKEQLLIETVRVHLQRLRDSVVTALRAATTPREKLSAVIRVSFQADQFAPETIAAWLAFYAEAQRSEETRRFLVIYARRLHSNLVANLKALCPAEDAGRIAEGAAAMIDGLYIRQSLKSAPISTEASIALTEGYLTTHLNALKG</sequence>
<comment type="function">
    <text evidence="6">Repressor involved in the biosynthesis of the osmoprotectant glycine betaine. It represses transcription of the choline transporter BetT and the genes of BetAB involved in the synthesis of glycine betaine.</text>
</comment>
<evidence type="ECO:0000256" key="3">
    <source>
        <dbReference type="ARBA" id="ARBA00023015"/>
    </source>
</evidence>
<dbReference type="InterPro" id="IPR017757">
    <property type="entry name" value="Tscrpt_rep_BetI"/>
</dbReference>
<keyword evidence="11" id="KW-1185">Reference proteome</keyword>
<keyword evidence="3 7" id="KW-0805">Transcription regulation</keyword>
<dbReference type="NCBIfam" id="TIGR03384">
    <property type="entry name" value="betaine_BetI"/>
    <property type="match status" value="1"/>
</dbReference>
<dbReference type="PANTHER" id="PTHR30055:SF234">
    <property type="entry name" value="HTH-TYPE TRANSCRIPTIONAL REGULATOR BETI"/>
    <property type="match status" value="1"/>
</dbReference>
<dbReference type="HAMAP" id="MF_00768">
    <property type="entry name" value="HTH_type_BetI"/>
    <property type="match status" value="1"/>
</dbReference>
<evidence type="ECO:0000256" key="5">
    <source>
        <dbReference type="ARBA" id="ARBA00023163"/>
    </source>
</evidence>
<evidence type="ECO:0000259" key="9">
    <source>
        <dbReference type="PROSITE" id="PS50977"/>
    </source>
</evidence>
<dbReference type="InterPro" id="IPR039538">
    <property type="entry name" value="BetI_C"/>
</dbReference>
<proteinExistence type="inferred from homology"/>
<protein>
    <recommendedName>
        <fullName evidence="7">HTH-type transcriptional regulator BetI</fullName>
    </recommendedName>
</protein>
<dbReference type="InterPro" id="IPR050109">
    <property type="entry name" value="HTH-type_TetR-like_transc_reg"/>
</dbReference>
<evidence type="ECO:0000256" key="2">
    <source>
        <dbReference type="ARBA" id="ARBA00022491"/>
    </source>
</evidence>
<dbReference type="PROSITE" id="PS01081">
    <property type="entry name" value="HTH_TETR_1"/>
    <property type="match status" value="1"/>
</dbReference>
<keyword evidence="4 7" id="KW-0238">DNA-binding</keyword>
<dbReference type="EMBL" id="JAVDUP010000001">
    <property type="protein sequence ID" value="MDR6899239.1"/>
    <property type="molecule type" value="Genomic_DNA"/>
</dbReference>
<accession>A0ABU1SJS4</accession>
<evidence type="ECO:0000256" key="7">
    <source>
        <dbReference type="HAMAP-Rule" id="MF_00768"/>
    </source>
</evidence>
<evidence type="ECO:0000256" key="1">
    <source>
        <dbReference type="ARBA" id="ARBA00004719"/>
    </source>
</evidence>
<dbReference type="InterPro" id="IPR036271">
    <property type="entry name" value="Tet_transcr_reg_TetR-rel_C_sf"/>
</dbReference>
<feature type="domain" description="HTH tetR-type" evidence="9">
    <location>
        <begin position="8"/>
        <end position="68"/>
    </location>
</feature>
<dbReference type="PANTHER" id="PTHR30055">
    <property type="entry name" value="HTH-TYPE TRANSCRIPTIONAL REGULATOR RUTR"/>
    <property type="match status" value="1"/>
</dbReference>
<dbReference type="SUPFAM" id="SSF46689">
    <property type="entry name" value="Homeodomain-like"/>
    <property type="match status" value="1"/>
</dbReference>
<evidence type="ECO:0000256" key="4">
    <source>
        <dbReference type="ARBA" id="ARBA00023125"/>
    </source>
</evidence>
<dbReference type="Pfam" id="PF13977">
    <property type="entry name" value="TetR_C_6"/>
    <property type="match status" value="1"/>
</dbReference>
<dbReference type="PROSITE" id="PS50977">
    <property type="entry name" value="HTH_TETR_2"/>
    <property type="match status" value="1"/>
</dbReference>
<comment type="caution">
    <text evidence="10">The sequence shown here is derived from an EMBL/GenBank/DDBJ whole genome shotgun (WGS) entry which is preliminary data.</text>
</comment>
<dbReference type="NCBIfam" id="NF001978">
    <property type="entry name" value="PRK00767.1"/>
    <property type="match status" value="1"/>
</dbReference>
<feature type="DNA-binding region" description="H-T-H motif" evidence="7 8">
    <location>
        <begin position="31"/>
        <end position="50"/>
    </location>
</feature>
<organism evidence="10 11">
    <name type="scientific">Rhizobium miluonense</name>
    <dbReference type="NCBI Taxonomy" id="411945"/>
    <lineage>
        <taxon>Bacteria</taxon>
        <taxon>Pseudomonadati</taxon>
        <taxon>Pseudomonadota</taxon>
        <taxon>Alphaproteobacteria</taxon>
        <taxon>Hyphomicrobiales</taxon>
        <taxon>Rhizobiaceae</taxon>
        <taxon>Rhizobium/Agrobacterium group</taxon>
        <taxon>Rhizobium</taxon>
    </lineage>
</organism>
<evidence type="ECO:0000313" key="10">
    <source>
        <dbReference type="EMBL" id="MDR6899239.1"/>
    </source>
</evidence>
<reference evidence="10 11" key="1">
    <citation type="submission" date="2023-07" db="EMBL/GenBank/DDBJ databases">
        <title>Sorghum-associated microbial communities from plants grown in Nebraska, USA.</title>
        <authorList>
            <person name="Schachtman D."/>
        </authorList>
    </citation>
    <scope>NUCLEOTIDE SEQUENCE [LARGE SCALE GENOMIC DNA]</scope>
    <source>
        <strain evidence="10 11">3199</strain>
    </source>
</reference>
<gene>
    <name evidence="7" type="primary">betI</name>
    <name evidence="10" type="ORF">J2W52_000827</name>
</gene>
<dbReference type="InterPro" id="IPR001647">
    <property type="entry name" value="HTH_TetR"/>
</dbReference>
<evidence type="ECO:0000256" key="8">
    <source>
        <dbReference type="PROSITE-ProRule" id="PRU00335"/>
    </source>
</evidence>
<name>A0ABU1SJS4_9HYPH</name>
<keyword evidence="2 7" id="KW-0678">Repressor</keyword>
<dbReference type="Proteomes" id="UP001250791">
    <property type="component" value="Unassembled WGS sequence"/>
</dbReference>
<evidence type="ECO:0000256" key="6">
    <source>
        <dbReference type="ARBA" id="ARBA00024936"/>
    </source>
</evidence>
<dbReference type="Pfam" id="PF00440">
    <property type="entry name" value="TetR_N"/>
    <property type="match status" value="1"/>
</dbReference>
<dbReference type="InterPro" id="IPR023772">
    <property type="entry name" value="DNA-bd_HTH_TetR-type_CS"/>
</dbReference>
<keyword evidence="5 7" id="KW-0804">Transcription</keyword>
<dbReference type="InterPro" id="IPR009057">
    <property type="entry name" value="Homeodomain-like_sf"/>
</dbReference>
<dbReference type="SUPFAM" id="SSF48498">
    <property type="entry name" value="Tetracyclin repressor-like, C-terminal domain"/>
    <property type="match status" value="1"/>
</dbReference>
<dbReference type="Gene3D" id="1.10.357.10">
    <property type="entry name" value="Tetracycline Repressor, domain 2"/>
    <property type="match status" value="1"/>
</dbReference>
<comment type="function">
    <text evidence="7">Repressor involved in choline regulation of the bet genes.</text>
</comment>
<dbReference type="RefSeq" id="WP_112335552.1">
    <property type="nucleotide sequence ID" value="NZ_JAVDUP010000001.1"/>
</dbReference>
<dbReference type="PRINTS" id="PR00455">
    <property type="entry name" value="HTHTETR"/>
</dbReference>
<evidence type="ECO:0000313" key="11">
    <source>
        <dbReference type="Proteomes" id="UP001250791"/>
    </source>
</evidence>